<dbReference type="Proteomes" id="UP001311730">
    <property type="component" value="Unassembled WGS sequence"/>
</dbReference>
<comment type="caution">
    <text evidence="2">The sequence shown here is derived from an EMBL/GenBank/DDBJ whole genome shotgun (WGS) entry which is preliminary data.</text>
</comment>
<evidence type="ECO:0000313" key="2">
    <source>
        <dbReference type="EMBL" id="MEB3073952.1"/>
    </source>
</evidence>
<reference evidence="2 3" key="1">
    <citation type="submission" date="2023-12" db="EMBL/GenBank/DDBJ databases">
        <title>Genomic sequences of Capnocytophaga and Parvimonas strains.</title>
        <authorList>
            <person name="Watt R.M."/>
            <person name="Wang M."/>
            <person name="Yang T."/>
            <person name="Tong W.M."/>
        </authorList>
    </citation>
    <scope>NUCLEOTIDE SEQUENCE [LARGE SCALE GENOMIC DNA]</scope>
    <source>
        <strain evidence="2 3">CCUG 13096</strain>
    </source>
</reference>
<gene>
    <name evidence="2" type="ORF">VJJ08_01375</name>
</gene>
<sequence length="272" mass="31112">MKKTILFALSALLVGACAKEDPEEKEIFPDVPPRGFHLDKRPFYLLENTYDAVAFSKSDLQLYLTSKEGKELYIQMDMAHLGKKIPLDKPEKGIVPPNQPWEFKAPDDWRIYGEEGHTAEVGSYLKITQVGQEKRFALEYRIAYKGHTAEGNETVLFVERILPGLYYKGAKIELKTPIYTKPKNGFLQISLSDAKNITNNFTFELSEEHLGKRLPLDIIDSEENYWAIESPDKRYEGKAGHLAPAGSWMRVTPIGDRYKLQFFISNDFKANL</sequence>
<feature type="signal peptide" evidence="1">
    <location>
        <begin position="1"/>
        <end position="18"/>
    </location>
</feature>
<keyword evidence="1" id="KW-0732">Signal</keyword>
<evidence type="ECO:0000313" key="3">
    <source>
        <dbReference type="Proteomes" id="UP001311730"/>
    </source>
</evidence>
<protein>
    <submittedName>
        <fullName evidence="2">Uncharacterized protein</fullName>
    </submittedName>
</protein>
<keyword evidence="3" id="KW-1185">Reference proteome</keyword>
<dbReference type="RefSeq" id="WP_323982454.1">
    <property type="nucleotide sequence ID" value="NZ_JAYKBW010000002.1"/>
</dbReference>
<name>A0ABU5Z4T0_9FLAO</name>
<dbReference type="PROSITE" id="PS51257">
    <property type="entry name" value="PROKAR_LIPOPROTEIN"/>
    <property type="match status" value="1"/>
</dbReference>
<proteinExistence type="predicted"/>
<accession>A0ABU5Z4T0</accession>
<dbReference type="EMBL" id="JAYKBW010000002">
    <property type="protein sequence ID" value="MEB3073952.1"/>
    <property type="molecule type" value="Genomic_DNA"/>
</dbReference>
<feature type="chain" id="PRO_5045608582" evidence="1">
    <location>
        <begin position="19"/>
        <end position="272"/>
    </location>
</feature>
<evidence type="ECO:0000256" key="1">
    <source>
        <dbReference type="SAM" id="SignalP"/>
    </source>
</evidence>
<organism evidence="2 3">
    <name type="scientific">Capnocytophaga gingivalis</name>
    <dbReference type="NCBI Taxonomy" id="1017"/>
    <lineage>
        <taxon>Bacteria</taxon>
        <taxon>Pseudomonadati</taxon>
        <taxon>Bacteroidota</taxon>
        <taxon>Flavobacteriia</taxon>
        <taxon>Flavobacteriales</taxon>
        <taxon>Flavobacteriaceae</taxon>
        <taxon>Capnocytophaga</taxon>
    </lineage>
</organism>